<keyword evidence="3" id="KW-1185">Reference proteome</keyword>
<dbReference type="GO" id="GO:0001227">
    <property type="term" value="F:DNA-binding transcription repressor activity, RNA polymerase II-specific"/>
    <property type="evidence" value="ECO:0007669"/>
    <property type="project" value="InterPro"/>
</dbReference>
<dbReference type="EMBL" id="UYRR01040834">
    <property type="protein sequence ID" value="VDK79951.1"/>
    <property type="molecule type" value="Genomic_DNA"/>
</dbReference>
<evidence type="ECO:0000313" key="2">
    <source>
        <dbReference type="EMBL" id="VDK79951.1"/>
    </source>
</evidence>
<evidence type="ECO:0000313" key="4">
    <source>
        <dbReference type="WBParaSite" id="ASIM_0002145501-mRNA-1"/>
    </source>
</evidence>
<dbReference type="PANTHER" id="PTHR13076">
    <property type="entry name" value="COILED-COIL AND C2 DOMAIN-CONTAINING PROTEIN 1-LIKE"/>
    <property type="match status" value="1"/>
</dbReference>
<reference evidence="4" key="1">
    <citation type="submission" date="2017-02" db="UniProtKB">
        <authorList>
            <consortium name="WormBaseParasite"/>
        </authorList>
    </citation>
    <scope>IDENTIFICATION</scope>
</reference>
<sequence>MNSRIVKQYEEAIRAVRAKRSVDLSELPCPPGYPPLPSATASANKSPAGPDGM</sequence>
<dbReference type="AlphaFoldDB" id="A0A0M3KKC6"/>
<name>A0A0M3KKC6_ANISI</name>
<evidence type="ECO:0000256" key="1">
    <source>
        <dbReference type="SAM" id="MobiDB-lite"/>
    </source>
</evidence>
<dbReference type="PANTHER" id="PTHR13076:SF8">
    <property type="entry name" value="COILED-COIL AND C2 DOMAIN-CONTAINING PROTEIN 1A"/>
    <property type="match status" value="1"/>
</dbReference>
<gene>
    <name evidence="2" type="ORF">ASIM_LOCUS20825</name>
</gene>
<dbReference type="InterPro" id="IPR039725">
    <property type="entry name" value="CC2D1A/B"/>
</dbReference>
<feature type="compositionally biased region" description="Pro residues" evidence="1">
    <location>
        <begin position="28"/>
        <end position="37"/>
    </location>
</feature>
<feature type="region of interest" description="Disordered" evidence="1">
    <location>
        <begin position="21"/>
        <end position="53"/>
    </location>
</feature>
<dbReference type="Proteomes" id="UP000267096">
    <property type="component" value="Unassembled WGS sequence"/>
</dbReference>
<accession>A0A0M3KKC6</accession>
<organism evidence="4">
    <name type="scientific">Anisakis simplex</name>
    <name type="common">Herring worm</name>
    <dbReference type="NCBI Taxonomy" id="6269"/>
    <lineage>
        <taxon>Eukaryota</taxon>
        <taxon>Metazoa</taxon>
        <taxon>Ecdysozoa</taxon>
        <taxon>Nematoda</taxon>
        <taxon>Chromadorea</taxon>
        <taxon>Rhabditida</taxon>
        <taxon>Spirurina</taxon>
        <taxon>Ascaridomorpha</taxon>
        <taxon>Ascaridoidea</taxon>
        <taxon>Anisakidae</taxon>
        <taxon>Anisakis</taxon>
        <taxon>Anisakis simplex complex</taxon>
    </lineage>
</organism>
<proteinExistence type="predicted"/>
<reference evidence="2 3" key="2">
    <citation type="submission" date="2018-11" db="EMBL/GenBank/DDBJ databases">
        <authorList>
            <consortium name="Pathogen Informatics"/>
        </authorList>
    </citation>
    <scope>NUCLEOTIDE SEQUENCE [LARGE SCALE GENOMIC DNA]</scope>
</reference>
<protein>
    <submittedName>
        <fullName evidence="2 4">Uncharacterized protein</fullName>
    </submittedName>
</protein>
<evidence type="ECO:0000313" key="3">
    <source>
        <dbReference type="Proteomes" id="UP000267096"/>
    </source>
</evidence>
<dbReference type="WBParaSite" id="ASIM_0002145501-mRNA-1">
    <property type="protein sequence ID" value="ASIM_0002145501-mRNA-1"/>
    <property type="gene ID" value="ASIM_0002145501"/>
</dbReference>